<sequence length="583" mass="60481">MANPDPTLGSRPDTDFKAAPDSVTQQQQPTTYEPEVTEKSNDSAPSVTQGQVDTVGTGSSGDGSGSETDGHLPLGPKLIGIIVSLMLGVFCVALDNTIIAVAIPKITDDFHALNDVGWYGSAYLLTTCSFQLFFGKLYALFNIKLVLLSALFVFEVGSLVCAVAPSSIVLIVGRAIAGLGGSGIFSGALVTIAHIVPLRNRPVIFGGIGGVYGVASVAGPLMGGAFTDKLSWRWCFYINLPIGGATAVGIILLLKLQPRKKSESTDATSWMRFARSLDPVGTVLLVSSIICLVLVLSWGGVDYPWSNARIVALFVVFGIALLGFCWLQVALNGDDATVPLRVASQRSVAASSLFGLCVGGSFFVFVFFIPIWAIKGTSAVMAGVYSLPLILAEVVAIVISGGLVTAFGYFAPYFIACSVVSSVGAGLTLLLTPDSSQAEWAGYTFLYGFGIGLGFQQGGVAAQAVLPFADVSVGTAVVLFVQILGGAVFVSVAQNTFANRLLENILALGIPNLDVSAVIRAGATGIRNVVDAGHLPAVLVAYNDALLQAFQVGLILSVLSILGAVGVEWRSVKGKNMPGAGAA</sequence>
<feature type="region of interest" description="Disordered" evidence="6">
    <location>
        <begin position="1"/>
        <end position="69"/>
    </location>
</feature>
<feature type="transmembrane region" description="Helical" evidence="7">
    <location>
        <begin position="280"/>
        <end position="298"/>
    </location>
</feature>
<keyword evidence="10" id="KW-1185">Reference proteome</keyword>
<feature type="transmembrane region" description="Helical" evidence="7">
    <location>
        <begin position="116"/>
        <end position="139"/>
    </location>
</feature>
<dbReference type="Proteomes" id="UP001270362">
    <property type="component" value="Unassembled WGS sequence"/>
</dbReference>
<evidence type="ECO:0000256" key="5">
    <source>
        <dbReference type="ARBA" id="ARBA00023136"/>
    </source>
</evidence>
<dbReference type="FunFam" id="1.20.1250.20:FF:000196">
    <property type="entry name" value="MFS toxin efflux pump (AflT)"/>
    <property type="match status" value="1"/>
</dbReference>
<feature type="transmembrane region" description="Helical" evidence="7">
    <location>
        <begin position="546"/>
        <end position="567"/>
    </location>
</feature>
<evidence type="ECO:0000256" key="3">
    <source>
        <dbReference type="ARBA" id="ARBA00022692"/>
    </source>
</evidence>
<evidence type="ECO:0000313" key="10">
    <source>
        <dbReference type="Proteomes" id="UP001270362"/>
    </source>
</evidence>
<comment type="subcellular location">
    <subcellularLocation>
        <location evidence="1">Membrane</location>
        <topology evidence="1">Multi-pass membrane protein</topology>
    </subcellularLocation>
</comment>
<feature type="transmembrane region" description="Helical" evidence="7">
    <location>
        <begin position="234"/>
        <end position="254"/>
    </location>
</feature>
<proteinExistence type="predicted"/>
<accession>A0AAE0XMY6</accession>
<dbReference type="GO" id="GO:0022857">
    <property type="term" value="F:transmembrane transporter activity"/>
    <property type="evidence" value="ECO:0007669"/>
    <property type="project" value="InterPro"/>
</dbReference>
<dbReference type="SUPFAM" id="SSF103473">
    <property type="entry name" value="MFS general substrate transporter"/>
    <property type="match status" value="1"/>
</dbReference>
<feature type="transmembrane region" description="Helical" evidence="7">
    <location>
        <begin position="349"/>
        <end position="372"/>
    </location>
</feature>
<feature type="transmembrane region" description="Helical" evidence="7">
    <location>
        <begin position="310"/>
        <end position="329"/>
    </location>
</feature>
<dbReference type="PROSITE" id="PS50850">
    <property type="entry name" value="MFS"/>
    <property type="match status" value="1"/>
</dbReference>
<feature type="transmembrane region" description="Helical" evidence="7">
    <location>
        <begin position="202"/>
        <end position="222"/>
    </location>
</feature>
<dbReference type="Pfam" id="PF07690">
    <property type="entry name" value="MFS_1"/>
    <property type="match status" value="1"/>
</dbReference>
<dbReference type="EMBL" id="JAULSO010000001">
    <property type="protein sequence ID" value="KAK3695842.1"/>
    <property type="molecule type" value="Genomic_DNA"/>
</dbReference>
<dbReference type="InterPro" id="IPR011701">
    <property type="entry name" value="MFS"/>
</dbReference>
<keyword evidence="5 7" id="KW-0472">Membrane</keyword>
<dbReference type="GO" id="GO:0005886">
    <property type="term" value="C:plasma membrane"/>
    <property type="evidence" value="ECO:0007669"/>
    <property type="project" value="TreeGrafter"/>
</dbReference>
<dbReference type="InterPro" id="IPR020846">
    <property type="entry name" value="MFS_dom"/>
</dbReference>
<dbReference type="PANTHER" id="PTHR23501:SF199">
    <property type="entry name" value="MFS EFFLUX TRANSPORTER INPD-RELATED"/>
    <property type="match status" value="1"/>
</dbReference>
<keyword evidence="2" id="KW-0813">Transport</keyword>
<dbReference type="PANTHER" id="PTHR23501">
    <property type="entry name" value="MAJOR FACILITATOR SUPERFAMILY"/>
    <property type="match status" value="1"/>
</dbReference>
<gene>
    <name evidence="9" type="ORF">B0T22DRAFT_534585</name>
</gene>
<feature type="compositionally biased region" description="Polar residues" evidence="6">
    <location>
        <begin position="42"/>
        <end position="51"/>
    </location>
</feature>
<name>A0AAE0XMY6_9PEZI</name>
<dbReference type="Gene3D" id="1.20.1720.10">
    <property type="entry name" value="Multidrug resistance protein D"/>
    <property type="match status" value="1"/>
</dbReference>
<protein>
    <submittedName>
        <fullName evidence="9">Major facilitator superfamily domain-containing protein</fullName>
    </submittedName>
</protein>
<feature type="transmembrane region" description="Helical" evidence="7">
    <location>
        <begin position="472"/>
        <end position="493"/>
    </location>
</feature>
<evidence type="ECO:0000313" key="9">
    <source>
        <dbReference type="EMBL" id="KAK3695842.1"/>
    </source>
</evidence>
<feature type="transmembrane region" description="Helical" evidence="7">
    <location>
        <begin position="145"/>
        <end position="164"/>
    </location>
</feature>
<evidence type="ECO:0000259" key="8">
    <source>
        <dbReference type="PROSITE" id="PS50850"/>
    </source>
</evidence>
<dbReference type="AlphaFoldDB" id="A0AAE0XMY6"/>
<organism evidence="9 10">
    <name type="scientific">Podospora appendiculata</name>
    <dbReference type="NCBI Taxonomy" id="314037"/>
    <lineage>
        <taxon>Eukaryota</taxon>
        <taxon>Fungi</taxon>
        <taxon>Dikarya</taxon>
        <taxon>Ascomycota</taxon>
        <taxon>Pezizomycotina</taxon>
        <taxon>Sordariomycetes</taxon>
        <taxon>Sordariomycetidae</taxon>
        <taxon>Sordariales</taxon>
        <taxon>Podosporaceae</taxon>
        <taxon>Podospora</taxon>
    </lineage>
</organism>
<keyword evidence="3 7" id="KW-0812">Transmembrane</keyword>
<reference evidence="9" key="2">
    <citation type="submission" date="2023-06" db="EMBL/GenBank/DDBJ databases">
        <authorList>
            <consortium name="Lawrence Berkeley National Laboratory"/>
            <person name="Haridas S."/>
            <person name="Hensen N."/>
            <person name="Bonometti L."/>
            <person name="Westerberg I."/>
            <person name="Brannstrom I.O."/>
            <person name="Guillou S."/>
            <person name="Cros-Aarteil S."/>
            <person name="Calhoun S."/>
            <person name="Kuo A."/>
            <person name="Mondo S."/>
            <person name="Pangilinan J."/>
            <person name="Riley R."/>
            <person name="Labutti K."/>
            <person name="Andreopoulos B."/>
            <person name="Lipzen A."/>
            <person name="Chen C."/>
            <person name="Yanf M."/>
            <person name="Daum C."/>
            <person name="Ng V."/>
            <person name="Clum A."/>
            <person name="Steindorff A."/>
            <person name="Ohm R."/>
            <person name="Martin F."/>
            <person name="Silar P."/>
            <person name="Natvig D."/>
            <person name="Lalanne C."/>
            <person name="Gautier V."/>
            <person name="Ament-Velasquez S.L."/>
            <person name="Kruys A."/>
            <person name="Hutchinson M.I."/>
            <person name="Powell A.J."/>
            <person name="Barry K."/>
            <person name="Miller A.N."/>
            <person name="Grigoriev I.V."/>
            <person name="Debuchy R."/>
            <person name="Gladieux P."/>
            <person name="Thoren M.H."/>
            <person name="Johannesson H."/>
        </authorList>
    </citation>
    <scope>NUCLEOTIDE SEQUENCE</scope>
    <source>
        <strain evidence="9">CBS 314.62</strain>
    </source>
</reference>
<dbReference type="InterPro" id="IPR036259">
    <property type="entry name" value="MFS_trans_sf"/>
</dbReference>
<feature type="transmembrane region" description="Helical" evidence="7">
    <location>
        <begin position="384"/>
        <end position="407"/>
    </location>
</feature>
<feature type="transmembrane region" description="Helical" evidence="7">
    <location>
        <begin position="444"/>
        <end position="466"/>
    </location>
</feature>
<evidence type="ECO:0000256" key="4">
    <source>
        <dbReference type="ARBA" id="ARBA00022989"/>
    </source>
</evidence>
<comment type="caution">
    <text evidence="9">The sequence shown here is derived from an EMBL/GenBank/DDBJ whole genome shotgun (WGS) entry which is preliminary data.</text>
</comment>
<feature type="transmembrane region" description="Helical" evidence="7">
    <location>
        <begin position="176"/>
        <end position="196"/>
    </location>
</feature>
<dbReference type="FunFam" id="1.20.1720.10:FF:000012">
    <property type="entry name" value="MFS toxin efflux pump (AflT)"/>
    <property type="match status" value="1"/>
</dbReference>
<evidence type="ECO:0000256" key="7">
    <source>
        <dbReference type="SAM" id="Phobius"/>
    </source>
</evidence>
<feature type="compositionally biased region" description="Low complexity" evidence="6">
    <location>
        <begin position="23"/>
        <end position="34"/>
    </location>
</feature>
<feature type="transmembrane region" description="Helical" evidence="7">
    <location>
        <begin position="413"/>
        <end position="432"/>
    </location>
</feature>
<dbReference type="CDD" id="cd17502">
    <property type="entry name" value="MFS_Azr1_MDR_like"/>
    <property type="match status" value="1"/>
</dbReference>
<evidence type="ECO:0000256" key="1">
    <source>
        <dbReference type="ARBA" id="ARBA00004141"/>
    </source>
</evidence>
<feature type="transmembrane region" description="Helical" evidence="7">
    <location>
        <begin position="505"/>
        <end position="526"/>
    </location>
</feature>
<evidence type="ECO:0000256" key="6">
    <source>
        <dbReference type="SAM" id="MobiDB-lite"/>
    </source>
</evidence>
<feature type="transmembrane region" description="Helical" evidence="7">
    <location>
        <begin position="78"/>
        <end position="104"/>
    </location>
</feature>
<evidence type="ECO:0000256" key="2">
    <source>
        <dbReference type="ARBA" id="ARBA00022448"/>
    </source>
</evidence>
<feature type="domain" description="Major facilitator superfamily (MFS) profile" evidence="8">
    <location>
        <begin position="81"/>
        <end position="575"/>
    </location>
</feature>
<keyword evidence="4 7" id="KW-1133">Transmembrane helix</keyword>
<reference evidence="9" key="1">
    <citation type="journal article" date="2023" name="Mol. Phylogenet. Evol.">
        <title>Genome-scale phylogeny and comparative genomics of the fungal order Sordariales.</title>
        <authorList>
            <person name="Hensen N."/>
            <person name="Bonometti L."/>
            <person name="Westerberg I."/>
            <person name="Brannstrom I.O."/>
            <person name="Guillou S."/>
            <person name="Cros-Aarteil S."/>
            <person name="Calhoun S."/>
            <person name="Haridas S."/>
            <person name="Kuo A."/>
            <person name="Mondo S."/>
            <person name="Pangilinan J."/>
            <person name="Riley R."/>
            <person name="LaButti K."/>
            <person name="Andreopoulos B."/>
            <person name="Lipzen A."/>
            <person name="Chen C."/>
            <person name="Yan M."/>
            <person name="Daum C."/>
            <person name="Ng V."/>
            <person name="Clum A."/>
            <person name="Steindorff A."/>
            <person name="Ohm R.A."/>
            <person name="Martin F."/>
            <person name="Silar P."/>
            <person name="Natvig D.O."/>
            <person name="Lalanne C."/>
            <person name="Gautier V."/>
            <person name="Ament-Velasquez S.L."/>
            <person name="Kruys A."/>
            <person name="Hutchinson M.I."/>
            <person name="Powell A.J."/>
            <person name="Barry K."/>
            <person name="Miller A.N."/>
            <person name="Grigoriev I.V."/>
            <person name="Debuchy R."/>
            <person name="Gladieux P."/>
            <person name="Hiltunen Thoren M."/>
            <person name="Johannesson H."/>
        </authorList>
    </citation>
    <scope>NUCLEOTIDE SEQUENCE</scope>
    <source>
        <strain evidence="9">CBS 314.62</strain>
    </source>
</reference>